<dbReference type="Gene3D" id="3.20.20.140">
    <property type="entry name" value="Metal-dependent hydrolases"/>
    <property type="match status" value="1"/>
</dbReference>
<dbReference type="GO" id="GO:0004534">
    <property type="term" value="F:5'-3' RNA exonuclease activity"/>
    <property type="evidence" value="ECO:0007669"/>
    <property type="project" value="TreeGrafter"/>
</dbReference>
<comment type="caution">
    <text evidence="1">The sequence shown here is derived from an EMBL/GenBank/DDBJ whole genome shotgun (WGS) entry which is preliminary data.</text>
</comment>
<protein>
    <submittedName>
        <fullName evidence="1">PHP domain protein</fullName>
    </submittedName>
</protein>
<gene>
    <name evidence="1" type="ORF">B2A_07785</name>
</gene>
<dbReference type="GO" id="GO:0035312">
    <property type="term" value="F:5'-3' DNA exonuclease activity"/>
    <property type="evidence" value="ECO:0007669"/>
    <property type="project" value="TreeGrafter"/>
</dbReference>
<evidence type="ECO:0000313" key="1">
    <source>
        <dbReference type="EMBL" id="EQD49006.1"/>
    </source>
</evidence>
<dbReference type="PANTHER" id="PTHR42924:SF3">
    <property type="entry name" value="POLYMERASE_HISTIDINOL PHOSPHATASE N-TERMINAL DOMAIN-CONTAINING PROTEIN"/>
    <property type="match status" value="1"/>
</dbReference>
<proteinExistence type="predicted"/>
<dbReference type="AlphaFoldDB" id="T0ZL02"/>
<dbReference type="InterPro" id="IPR052018">
    <property type="entry name" value="PHP_domain"/>
</dbReference>
<reference evidence="1" key="1">
    <citation type="submission" date="2013-08" db="EMBL/GenBank/DDBJ databases">
        <authorList>
            <person name="Mendez C."/>
            <person name="Richter M."/>
            <person name="Ferrer M."/>
            <person name="Sanchez J."/>
        </authorList>
    </citation>
    <scope>NUCLEOTIDE SEQUENCE</scope>
</reference>
<organism evidence="1">
    <name type="scientific">mine drainage metagenome</name>
    <dbReference type="NCBI Taxonomy" id="410659"/>
    <lineage>
        <taxon>unclassified sequences</taxon>
        <taxon>metagenomes</taxon>
        <taxon>ecological metagenomes</taxon>
    </lineage>
</organism>
<sequence>MTTAETMTQWPYAGSRWWKFDFHTHTRASRDTPWHQQSLELSPQAWLLRYMAAGLDCVAVTDHNSGAWIDVLKSTYAEMRQEADAGSPPSGFRELTIFPGVEVSAHGGVHVLALFDPGKSMSDIDTLLGQVDYRGTKG</sequence>
<dbReference type="PANTHER" id="PTHR42924">
    <property type="entry name" value="EXONUCLEASE"/>
    <property type="match status" value="1"/>
</dbReference>
<dbReference type="EMBL" id="AUZZ01005593">
    <property type="protein sequence ID" value="EQD49006.1"/>
    <property type="molecule type" value="Genomic_DNA"/>
</dbReference>
<feature type="non-terminal residue" evidence="1">
    <location>
        <position position="138"/>
    </location>
</feature>
<dbReference type="InterPro" id="IPR016195">
    <property type="entry name" value="Pol/histidinol_Pase-like"/>
</dbReference>
<reference evidence="1" key="2">
    <citation type="journal article" date="2014" name="ISME J.">
        <title>Microbial stratification in low pH oxic and suboxic macroscopic growths along an acid mine drainage.</title>
        <authorList>
            <person name="Mendez-Garcia C."/>
            <person name="Mesa V."/>
            <person name="Sprenger R.R."/>
            <person name="Richter M."/>
            <person name="Diez M.S."/>
            <person name="Solano J."/>
            <person name="Bargiela R."/>
            <person name="Golyshina O.V."/>
            <person name="Manteca A."/>
            <person name="Ramos J.L."/>
            <person name="Gallego J.R."/>
            <person name="Llorente I."/>
            <person name="Martins Dos Santos V.A."/>
            <person name="Jensen O.N."/>
            <person name="Pelaez A.I."/>
            <person name="Sanchez J."/>
            <person name="Ferrer M."/>
        </authorList>
    </citation>
    <scope>NUCLEOTIDE SEQUENCE</scope>
</reference>
<name>T0ZL02_9ZZZZ</name>
<accession>T0ZL02</accession>
<dbReference type="SUPFAM" id="SSF89550">
    <property type="entry name" value="PHP domain-like"/>
    <property type="match status" value="1"/>
</dbReference>